<gene>
    <name evidence="2" type="ORF">SEVIR_1G312100v2</name>
</gene>
<evidence type="ECO:0000313" key="2">
    <source>
        <dbReference type="EMBL" id="TKW41396.1"/>
    </source>
</evidence>
<dbReference type="Gramene" id="TKW41396">
    <property type="protein sequence ID" value="TKW41396"/>
    <property type="gene ID" value="SEVIR_1G312100v2"/>
</dbReference>
<protein>
    <submittedName>
        <fullName evidence="2">Uncharacterized protein</fullName>
    </submittedName>
</protein>
<evidence type="ECO:0000313" key="3">
    <source>
        <dbReference type="Proteomes" id="UP000298652"/>
    </source>
</evidence>
<feature type="region of interest" description="Disordered" evidence="1">
    <location>
        <begin position="127"/>
        <end position="148"/>
    </location>
</feature>
<reference evidence="2" key="1">
    <citation type="submission" date="2019-03" db="EMBL/GenBank/DDBJ databases">
        <title>WGS assembly of Setaria viridis.</title>
        <authorList>
            <person name="Huang P."/>
            <person name="Jenkins J."/>
            <person name="Grimwood J."/>
            <person name="Barry K."/>
            <person name="Healey A."/>
            <person name="Mamidi S."/>
            <person name="Sreedasyam A."/>
            <person name="Shu S."/>
            <person name="Feldman M."/>
            <person name="Wu J."/>
            <person name="Yu Y."/>
            <person name="Chen C."/>
            <person name="Johnson J."/>
            <person name="Rokhsar D."/>
            <person name="Baxter I."/>
            <person name="Schmutz J."/>
            <person name="Brutnell T."/>
            <person name="Kellogg E."/>
        </authorList>
    </citation>
    <scope>NUCLEOTIDE SEQUENCE [LARGE SCALE GENOMIC DNA]</scope>
</reference>
<proteinExistence type="predicted"/>
<sequence>MPRPSFSWRPGRPTRPQHSRRGVFGVLPALEISCRLASGDRHELTGIIVEKVFAWYQQPGPHGTQPFAERRCLAVRWVARSTRRDFCRDNERHRWRCVCTGNRRNGGEKRGGPGWCGGAGAGGARGSQAGADGGAWTAGSSPSPVGWSRRVASHPVDAFPKVDLPPPDRSPAPPAMLRVRDRLPGCPRATPASLAPHASPQSPGDQLVRLQLPRAAPMAPSPAHSNPGRRCAVRLSCHVLSLSSCCCALLRCAGRLLFSC</sequence>
<accession>A0A4V6DDD9</accession>
<dbReference type="Proteomes" id="UP000298652">
    <property type="component" value="Chromosome 1"/>
</dbReference>
<organism evidence="2 3">
    <name type="scientific">Setaria viridis</name>
    <name type="common">Green bristlegrass</name>
    <name type="synonym">Setaria italica subsp. viridis</name>
    <dbReference type="NCBI Taxonomy" id="4556"/>
    <lineage>
        <taxon>Eukaryota</taxon>
        <taxon>Viridiplantae</taxon>
        <taxon>Streptophyta</taxon>
        <taxon>Embryophyta</taxon>
        <taxon>Tracheophyta</taxon>
        <taxon>Spermatophyta</taxon>
        <taxon>Magnoliopsida</taxon>
        <taxon>Liliopsida</taxon>
        <taxon>Poales</taxon>
        <taxon>Poaceae</taxon>
        <taxon>PACMAD clade</taxon>
        <taxon>Panicoideae</taxon>
        <taxon>Panicodae</taxon>
        <taxon>Paniceae</taxon>
        <taxon>Cenchrinae</taxon>
        <taxon>Setaria</taxon>
    </lineage>
</organism>
<name>A0A4V6DDD9_SETVI</name>
<keyword evidence="3" id="KW-1185">Reference proteome</keyword>
<dbReference type="AlphaFoldDB" id="A0A4V6DDD9"/>
<dbReference type="EMBL" id="CM016552">
    <property type="protein sequence ID" value="TKW41396.1"/>
    <property type="molecule type" value="Genomic_DNA"/>
</dbReference>
<feature type="region of interest" description="Disordered" evidence="1">
    <location>
        <begin position="158"/>
        <end position="177"/>
    </location>
</feature>
<feature type="region of interest" description="Disordered" evidence="1">
    <location>
        <begin position="1"/>
        <end position="20"/>
    </location>
</feature>
<evidence type="ECO:0000256" key="1">
    <source>
        <dbReference type="SAM" id="MobiDB-lite"/>
    </source>
</evidence>
<feature type="compositionally biased region" description="Pro residues" evidence="1">
    <location>
        <begin position="163"/>
        <end position="174"/>
    </location>
</feature>